<reference evidence="2 3" key="1">
    <citation type="submission" date="2019-04" db="EMBL/GenBank/DDBJ databases">
        <title>Friends and foes A comparative genomics study of 23 Aspergillus species from section Flavi.</title>
        <authorList>
            <consortium name="DOE Joint Genome Institute"/>
            <person name="Kjaerbolling I."/>
            <person name="Vesth T."/>
            <person name="Frisvad J.C."/>
            <person name="Nybo J.L."/>
            <person name="Theobald S."/>
            <person name="Kildgaard S."/>
            <person name="Isbrandt T."/>
            <person name="Kuo A."/>
            <person name="Sato A."/>
            <person name="Lyhne E.K."/>
            <person name="Kogle M.E."/>
            <person name="Wiebenga A."/>
            <person name="Kun R.S."/>
            <person name="Lubbers R.J."/>
            <person name="Makela M.R."/>
            <person name="Barry K."/>
            <person name="Chovatia M."/>
            <person name="Clum A."/>
            <person name="Daum C."/>
            <person name="Haridas S."/>
            <person name="He G."/>
            <person name="LaButti K."/>
            <person name="Lipzen A."/>
            <person name="Mondo S."/>
            <person name="Riley R."/>
            <person name="Salamov A."/>
            <person name="Simmons B.A."/>
            <person name="Magnuson J.K."/>
            <person name="Henrissat B."/>
            <person name="Mortensen U.H."/>
            <person name="Larsen T.O."/>
            <person name="Devries R.P."/>
            <person name="Grigoriev I.V."/>
            <person name="Machida M."/>
            <person name="Baker S.E."/>
            <person name="Andersen M.R."/>
        </authorList>
    </citation>
    <scope>NUCLEOTIDE SEQUENCE [LARGE SCALE GENOMIC DNA]</scope>
    <source>
        <strain evidence="2 3">IBT 18842</strain>
    </source>
</reference>
<dbReference type="AlphaFoldDB" id="A0A5N6TKN0"/>
<name>A0A5N6TKN0_ASPAV</name>
<feature type="region of interest" description="Disordered" evidence="1">
    <location>
        <begin position="353"/>
        <end position="414"/>
    </location>
</feature>
<gene>
    <name evidence="2" type="ORF">BDV25DRAFT_161580</name>
</gene>
<feature type="region of interest" description="Disordered" evidence="1">
    <location>
        <begin position="169"/>
        <end position="190"/>
    </location>
</feature>
<sequence length="565" mass="63861">MGNNGKTSHNAVLDGEIRDSLKGLERLVRLAGDDRVAGCIQKIIQSPDQMVSLKEAFSAFFRKSTAPDEQAIQRRNFFANFSSAHGALSSRETDTLVSLTKQWCLSTERVEVLKAFAKLWQIHPALFWFNVPDDNSTRRCVEELERTQETDPTRRKVSLVMISQDVENEQKHIRERQPKKKAKPTKQTELDASYARVSDLRAVVDSICSRLYPGISKDERIAKKAQIATNSRWGWKWNRLSPIPLILSLPQVNSSRYERREWKWIEFEAINAFIETLPQFTIITDLRKAWDSIVEFHRSEYASQLQALQELHKSIKSRETLSRPLSDNQTYQPAVLGYLPGISYTVIPRRRKRIEQLGPSTKRSRARHYHTDRPGVHSSSPVVEGHQISNDDYHEVATPPINQPDGQGNGTKKTATADWEIGLEETNQNPDSHPRSSASPTLESISSQGICSLGPYLNADQLQHGPHIDPSGSCLFPSQPQVLPGPHVDPFSSTLFIRQSQLLPGPYDVDPSISSLLPNLSQEPSIPNIDHFTPQSLRLSSPELVSAVGNVIDNIQQRIDREEFY</sequence>
<evidence type="ECO:0000256" key="1">
    <source>
        <dbReference type="SAM" id="MobiDB-lite"/>
    </source>
</evidence>
<dbReference type="EMBL" id="ML742238">
    <property type="protein sequence ID" value="KAE8146875.1"/>
    <property type="molecule type" value="Genomic_DNA"/>
</dbReference>
<accession>A0A5N6TKN0</accession>
<evidence type="ECO:0000313" key="3">
    <source>
        <dbReference type="Proteomes" id="UP000325780"/>
    </source>
</evidence>
<keyword evidence="3" id="KW-1185">Reference proteome</keyword>
<evidence type="ECO:0000313" key="2">
    <source>
        <dbReference type="EMBL" id="KAE8146875.1"/>
    </source>
</evidence>
<dbReference type="Proteomes" id="UP000325780">
    <property type="component" value="Unassembled WGS sequence"/>
</dbReference>
<organism evidence="2 3">
    <name type="scientific">Aspergillus avenaceus</name>
    <dbReference type="NCBI Taxonomy" id="36643"/>
    <lineage>
        <taxon>Eukaryota</taxon>
        <taxon>Fungi</taxon>
        <taxon>Dikarya</taxon>
        <taxon>Ascomycota</taxon>
        <taxon>Pezizomycotina</taxon>
        <taxon>Eurotiomycetes</taxon>
        <taxon>Eurotiomycetidae</taxon>
        <taxon>Eurotiales</taxon>
        <taxon>Aspergillaceae</taxon>
        <taxon>Aspergillus</taxon>
        <taxon>Aspergillus subgen. Circumdati</taxon>
    </lineage>
</organism>
<dbReference type="OrthoDB" id="4509088at2759"/>
<protein>
    <submittedName>
        <fullName evidence="2">Uncharacterized protein</fullName>
    </submittedName>
</protein>
<feature type="compositionally biased region" description="Polar residues" evidence="1">
    <location>
        <begin position="404"/>
        <end position="414"/>
    </location>
</feature>
<feature type="region of interest" description="Disordered" evidence="1">
    <location>
        <begin position="425"/>
        <end position="444"/>
    </location>
</feature>
<proteinExistence type="predicted"/>